<accession>A0A4D6EHR0</accession>
<feature type="region of interest" description="Disordered" evidence="1">
    <location>
        <begin position="520"/>
        <end position="545"/>
    </location>
</feature>
<feature type="region of interest" description="Disordered" evidence="1">
    <location>
        <begin position="1"/>
        <end position="31"/>
    </location>
</feature>
<dbReference type="EMBL" id="MK174290">
    <property type="protein sequence ID" value="QBZ80789.1"/>
    <property type="molecule type" value="Genomic_DNA"/>
</dbReference>
<evidence type="ECO:0000256" key="1">
    <source>
        <dbReference type="SAM" id="MobiDB-lite"/>
    </source>
</evidence>
<organism evidence="2 3">
    <name type="scientific">Pandoravirus celtis</name>
    <dbReference type="NCBI Taxonomy" id="2568002"/>
    <lineage>
        <taxon>Viruses</taxon>
        <taxon>Pandoravirus</taxon>
    </lineage>
</organism>
<evidence type="ECO:0000313" key="3">
    <source>
        <dbReference type="Proteomes" id="UP001237152"/>
    </source>
</evidence>
<reference evidence="2" key="1">
    <citation type="journal article" date="2019" name="Front. Microbiol.">
        <title>Pandoravirus Celtis Illustrates the Microevolution Processes at Work in the Giant Pandoraviridae Genomes.</title>
        <authorList>
            <person name="Legendre M."/>
            <person name="Alempic J.M."/>
            <person name="Philippe N."/>
            <person name="Lartigue A."/>
            <person name="Jeudy S."/>
            <person name="Poirot O."/>
            <person name="Ta N.T."/>
            <person name="Nin S."/>
            <person name="Coute Y."/>
            <person name="Abergel C."/>
            <person name="Claverie J.M."/>
        </authorList>
    </citation>
    <scope>NUCLEOTIDE SEQUENCE</scope>
</reference>
<proteinExistence type="predicted"/>
<sequence length="545" mass="60415">MAFPATGKEKGGQCAGSTSARRNKSRRMKRTADEIMPAVLDAYGRLSLPDREAHGVKRMRGKSDVLEALWYPDEAAADLWAMARRMEEGRASDVDRAEMDRLARGSMWPPTLIARRDMRYPIARMYAALWESLGQAGADAVDATTGGQRPPTFVEVQNAYMGLDWPGSVEQHMNRLELAARGEFSFAYKELGEAVNRAARRALITTELGRGNYPYYPAPFSAGWEPVVRAAYPNNLDSCDDDIDYIIVVTDEEDKEGRRLMTHVALLKNEMNRSAGTMLTAVAVVNVEFDFDLLFDPDRAEHGEEEEPEREEVENIFSNIDATPFDYTKEQVTMFLSLLAHPDDMPPSAPYDPLPAGVTEIWRALVPLPSDYSLDYVESTLDVTLYPNKVRLDPSSTRALRLSECQLAVALRLFTGQVAARERLAERNRERGQRAVSLAEAAALAYSGPIGPDTLPVEVIETVGQTLWDTTCAAPALPDGRLFNADRLLDLAAMWGYQVDPAEAYRPELLCSTIDDMAIVDEDKDGGGGDDDKNNDNDQEADPGM</sequence>
<gene>
    <name evidence="2" type="ORF">pclt_cds_191</name>
</gene>
<protein>
    <submittedName>
        <fullName evidence="2">Uncharacterized protein</fullName>
    </submittedName>
</protein>
<name>A0A4D6EHR0_9VIRU</name>
<dbReference type="Proteomes" id="UP001237152">
    <property type="component" value="Segment"/>
</dbReference>
<evidence type="ECO:0000313" key="2">
    <source>
        <dbReference type="EMBL" id="QBZ80789.1"/>
    </source>
</evidence>
<feature type="compositionally biased region" description="Basic and acidic residues" evidence="1">
    <location>
        <begin position="525"/>
        <end position="536"/>
    </location>
</feature>